<sequence length="168" mass="18492">MTASVESSAGLLSGLEARFGPLQFAPMTTDDVDAVVEIENAVYSHPWTRGNFLDSLYSGYQAQTLCDGAHVLLGYFLVMLAVEEAHLLNISVAAAHQHQGLGQLLLNQATALARSNEMRTMLLEVRESNTHAIKVYKRYGFSEIGRRKNYYPAENNTREGAIVMSLAL</sequence>
<keyword evidence="1 3" id="KW-0012">Acyltransferase</keyword>
<dbReference type="PROSITE" id="PS51186">
    <property type="entry name" value="GNAT"/>
    <property type="match status" value="1"/>
</dbReference>
<comment type="caution">
    <text evidence="1">Lacks conserved residue(s) required for the propagation of feature annotation.</text>
</comment>
<dbReference type="GO" id="GO:0005840">
    <property type="term" value="C:ribosome"/>
    <property type="evidence" value="ECO:0007669"/>
    <property type="project" value="UniProtKB-KW"/>
</dbReference>
<dbReference type="InterPro" id="IPR050276">
    <property type="entry name" value="MshD_Acetyltransferase"/>
</dbReference>
<dbReference type="HAMAP" id="MF_02210">
    <property type="entry name" value="RimI"/>
    <property type="match status" value="1"/>
</dbReference>
<evidence type="ECO:0000256" key="1">
    <source>
        <dbReference type="HAMAP-Rule" id="MF_02210"/>
    </source>
</evidence>
<feature type="binding site" evidence="1">
    <location>
        <position position="129"/>
    </location>
    <ligand>
        <name>acetyl-CoA</name>
        <dbReference type="ChEBI" id="CHEBI:57288"/>
    </ligand>
</feature>
<dbReference type="InterPro" id="IPR043690">
    <property type="entry name" value="RimI"/>
</dbReference>
<dbReference type="CDD" id="cd04301">
    <property type="entry name" value="NAT_SF"/>
    <property type="match status" value="1"/>
</dbReference>
<dbReference type="SUPFAM" id="SSF55729">
    <property type="entry name" value="Acyl-CoA N-acyltransferases (Nat)"/>
    <property type="match status" value="1"/>
</dbReference>
<comment type="subcellular location">
    <subcellularLocation>
        <location evidence="1">Cytoplasm</location>
    </subcellularLocation>
</comment>
<comment type="similarity">
    <text evidence="1">Belongs to the acetyltransferase family. RimI subfamily.</text>
</comment>
<dbReference type="Gene3D" id="3.40.630.30">
    <property type="match status" value="1"/>
</dbReference>
<accession>A0ABW8EXZ4</accession>
<dbReference type="PANTHER" id="PTHR43617">
    <property type="entry name" value="L-AMINO ACID N-ACETYLTRANSFERASE"/>
    <property type="match status" value="1"/>
</dbReference>
<keyword evidence="3" id="KW-0687">Ribonucleoprotein</keyword>
<comment type="caution">
    <text evidence="3">The sequence shown here is derived from an EMBL/GenBank/DDBJ whole genome shotgun (WGS) entry which is preliminary data.</text>
</comment>
<evidence type="ECO:0000313" key="3">
    <source>
        <dbReference type="EMBL" id="MFJ3044961.1"/>
    </source>
</evidence>
<feature type="active site" description="Proton acceptor" evidence="1">
    <location>
        <position position="124"/>
    </location>
</feature>
<feature type="active site" description="Proton donor" evidence="1">
    <location>
        <position position="136"/>
    </location>
</feature>
<feature type="domain" description="N-acetyltransferase" evidence="2">
    <location>
        <begin position="22"/>
        <end position="168"/>
    </location>
</feature>
<comment type="function">
    <text evidence="1">Acetylates the N-terminal alanine of ribosomal protein bS18.</text>
</comment>
<dbReference type="Pfam" id="PF00583">
    <property type="entry name" value="Acetyltransf_1"/>
    <property type="match status" value="1"/>
</dbReference>
<dbReference type="InterPro" id="IPR006464">
    <property type="entry name" value="AcTrfase_RimI/Ard1"/>
</dbReference>
<protein>
    <recommendedName>
        <fullName evidence="1">[Ribosomal protein bS18]-alanine N-acetyltransferase</fullName>
        <ecNumber evidence="1">2.3.1.266</ecNumber>
    </recommendedName>
</protein>
<dbReference type="Proteomes" id="UP001617427">
    <property type="component" value="Unassembled WGS sequence"/>
</dbReference>
<dbReference type="GO" id="GO:0008999">
    <property type="term" value="F:protein-N-terminal-alanine acetyltransferase activity"/>
    <property type="evidence" value="ECO:0007669"/>
    <property type="project" value="UniProtKB-EC"/>
</dbReference>
<gene>
    <name evidence="1 3" type="primary">rimI</name>
    <name evidence="3" type="ORF">ACIPEN_03915</name>
</gene>
<keyword evidence="4" id="KW-1185">Reference proteome</keyword>
<comment type="catalytic activity">
    <reaction evidence="1">
        <text>N-terminal L-alanyl-[ribosomal protein bS18] + acetyl-CoA = N-terminal N(alpha)-acetyl-L-alanyl-[ribosomal protein bS18] + CoA + H(+)</text>
        <dbReference type="Rhea" id="RHEA:43756"/>
        <dbReference type="Rhea" id="RHEA-COMP:10676"/>
        <dbReference type="Rhea" id="RHEA-COMP:10677"/>
        <dbReference type="ChEBI" id="CHEBI:15378"/>
        <dbReference type="ChEBI" id="CHEBI:57287"/>
        <dbReference type="ChEBI" id="CHEBI:57288"/>
        <dbReference type="ChEBI" id="CHEBI:64718"/>
        <dbReference type="ChEBI" id="CHEBI:83683"/>
        <dbReference type="EC" id="2.3.1.266"/>
    </reaction>
</comment>
<dbReference type="PANTHER" id="PTHR43617:SF35">
    <property type="entry name" value="[RIBOSOMAL PROTEIN BS18]-ALANINE N-ACETYLTRANSFERASE"/>
    <property type="match status" value="1"/>
</dbReference>
<evidence type="ECO:0000313" key="4">
    <source>
        <dbReference type="Proteomes" id="UP001617427"/>
    </source>
</evidence>
<evidence type="ECO:0000259" key="2">
    <source>
        <dbReference type="PROSITE" id="PS51186"/>
    </source>
</evidence>
<dbReference type="InterPro" id="IPR016181">
    <property type="entry name" value="Acyl_CoA_acyltransferase"/>
</dbReference>
<dbReference type="EMBL" id="JBIUZV010000002">
    <property type="protein sequence ID" value="MFJ3044961.1"/>
    <property type="molecule type" value="Genomic_DNA"/>
</dbReference>
<dbReference type="InterPro" id="IPR000182">
    <property type="entry name" value="GNAT_dom"/>
</dbReference>
<dbReference type="EC" id="2.3.1.266" evidence="1"/>
<keyword evidence="3" id="KW-0689">Ribosomal protein</keyword>
<keyword evidence="1 3" id="KW-0808">Transferase</keyword>
<proteinExistence type="inferred from homology"/>
<organism evidence="3 4">
    <name type="scientific">Herbaspirillum chlorophenolicum</name>
    <dbReference type="NCBI Taxonomy" id="211589"/>
    <lineage>
        <taxon>Bacteria</taxon>
        <taxon>Pseudomonadati</taxon>
        <taxon>Pseudomonadota</taxon>
        <taxon>Betaproteobacteria</taxon>
        <taxon>Burkholderiales</taxon>
        <taxon>Oxalobacteraceae</taxon>
        <taxon>Herbaspirillum</taxon>
    </lineage>
</organism>
<reference evidence="3 4" key="1">
    <citation type="submission" date="2024-10" db="EMBL/GenBank/DDBJ databases">
        <title>The Natural Products Discovery Center: Release of the First 8490 Sequenced Strains for Exploring Actinobacteria Biosynthetic Diversity.</title>
        <authorList>
            <person name="Kalkreuter E."/>
            <person name="Kautsar S.A."/>
            <person name="Yang D."/>
            <person name="Bader C.D."/>
            <person name="Teijaro C.N."/>
            <person name="Fluegel L."/>
            <person name="Davis C.M."/>
            <person name="Simpson J.R."/>
            <person name="Lauterbach L."/>
            <person name="Steele A.D."/>
            <person name="Gui C."/>
            <person name="Meng S."/>
            <person name="Li G."/>
            <person name="Viehrig K."/>
            <person name="Ye F."/>
            <person name="Su P."/>
            <person name="Kiefer A.F."/>
            <person name="Nichols A."/>
            <person name="Cepeda A.J."/>
            <person name="Yan W."/>
            <person name="Fan B."/>
            <person name="Jiang Y."/>
            <person name="Adhikari A."/>
            <person name="Zheng C.-J."/>
            <person name="Schuster L."/>
            <person name="Cowan T.M."/>
            <person name="Smanski M.J."/>
            <person name="Chevrette M.G."/>
            <person name="De Carvalho L.P.S."/>
            <person name="Shen B."/>
        </authorList>
    </citation>
    <scope>NUCLEOTIDE SEQUENCE [LARGE SCALE GENOMIC DNA]</scope>
    <source>
        <strain evidence="3 4">NPDC087045</strain>
    </source>
</reference>
<keyword evidence="1" id="KW-0963">Cytoplasm</keyword>
<dbReference type="RefSeq" id="WP_402698441.1">
    <property type="nucleotide sequence ID" value="NZ_JBIUZV010000002.1"/>
</dbReference>
<dbReference type="NCBIfam" id="TIGR01575">
    <property type="entry name" value="rimI"/>
    <property type="match status" value="1"/>
</dbReference>
<name>A0ABW8EXZ4_9BURK</name>